<evidence type="ECO:0000256" key="14">
    <source>
        <dbReference type="ARBA" id="ARBA00070616"/>
    </source>
</evidence>
<dbReference type="FunFam" id="1.10.287.130:FF:000001">
    <property type="entry name" value="Two-component sensor histidine kinase"/>
    <property type="match status" value="1"/>
</dbReference>
<feature type="modified residue" description="4-aspartylphosphate" evidence="15">
    <location>
        <position position="768"/>
    </location>
</feature>
<keyword evidence="16" id="KW-0812">Transmembrane</keyword>
<comment type="caution">
    <text evidence="20">The sequence shown here is derived from an EMBL/GenBank/DDBJ whole genome shotgun (WGS) entry which is preliminary data.</text>
</comment>
<evidence type="ECO:0000256" key="2">
    <source>
        <dbReference type="ARBA" id="ARBA00004236"/>
    </source>
</evidence>
<dbReference type="SMART" id="SM00388">
    <property type="entry name" value="HisKA"/>
    <property type="match status" value="1"/>
</dbReference>
<evidence type="ECO:0000313" key="21">
    <source>
        <dbReference type="Proteomes" id="UP000076400"/>
    </source>
</evidence>
<dbReference type="OrthoDB" id="9801651at2"/>
<keyword evidence="9" id="KW-0418">Kinase</keyword>
<feature type="transmembrane region" description="Helical" evidence="16">
    <location>
        <begin position="6"/>
        <end position="29"/>
    </location>
</feature>
<keyword evidence="16" id="KW-1133">Transmembrane helix</keyword>
<sequence>MNLSLKAWMLIGLVSLAALIIGIVALAALSFRTMENNRQSVFHTYEVLDTNQSLLTELQELETGQRGYLLTGNAEFLQPYENARPLIVNQMEKLAGLVEDNPSQGQRIARLRPLVDQKMAVTEHSIELALGGNVDAARNMVALGLGRRSMDEIRILHQEIALEERRLLAERTEQYVHYSRRTMGIQIAAVALFGAMIAFAALMAWRDYRRRVEVEAELETESALLKATMENMGQGISVFDSELRLAAWNDNYSQLLEFPEPLMQVGTPLAEMIRFNALRGEYGPGDIDAQVAERMAIVRKMGVYTDERTRPNGRVLEITGNPMPDGGFVTTYTDVTVRRAAERQIEEQGQELLDRETRLRAVFDNVPVGIITINESGSIESFNAHAERMFGVAAEDVLRRNVNLLMPEPDHGRHDGYLANYRKTGVAKIIGANREVTAQRFDGTQFPMDLAISEMWLGERRVFVGIVHDITERKQVDRLKNEFVSTVSHELRTPLTSISGSLGLVSGGIAGELPAKAKHLIGIAHSNCERLVRLINDILDIEKIESGKMVFVMSPQPVVALVEHAIEANRAYAERYGTSFVLQEDVGDAQVMVDPDRLIQVITNLLSNAAKYSPKGQPVEVTVAPGPLGLRIAVKDHGSGIPDEFKNRIFQKFAQADSSDTRQKGGTGLGLSIVKNIVEKHGGQVDFESEPGTGTVFFVDLPPWSDQDTAAVQHGDRPAVLICEDDPDIATIISETLIHAGYAVDVAYSASAARHMLETRSYVALTLDLKLPDADGLSFLRTIREQPATRDLPIVIVSAADLPADGMLNGQALNVLDWLSKPVDYQRLVAAVELATGSVMAGSRILHVEDDPDIVAVVREAMRGQVIIDTAPSLAEARAKLAANHYDLAIIDVELTDGSGLDLLPLLAAAGRPPMPTLIFSAHDIGAEFADQVEAVLTKSKTAMSELVATIRQAIAKSERPDSQG</sequence>
<dbReference type="FunFam" id="3.30.565.10:FF:000023">
    <property type="entry name" value="PAS domain-containing sensor histidine kinase"/>
    <property type="match status" value="1"/>
</dbReference>
<dbReference type="SMART" id="SM00448">
    <property type="entry name" value="REC"/>
    <property type="match status" value="2"/>
</dbReference>
<protein>
    <recommendedName>
        <fullName evidence="14">Sensor protein FixL</fullName>
        <ecNumber evidence="4">2.7.13.3</ecNumber>
    </recommendedName>
</protein>
<feature type="modified residue" description="4-aspartylphosphate" evidence="15">
    <location>
        <position position="892"/>
    </location>
</feature>
<evidence type="ECO:0000256" key="8">
    <source>
        <dbReference type="ARBA" id="ARBA00022741"/>
    </source>
</evidence>
<dbReference type="SMART" id="SM00091">
    <property type="entry name" value="PAS"/>
    <property type="match status" value="2"/>
</dbReference>
<evidence type="ECO:0000256" key="4">
    <source>
        <dbReference type="ARBA" id="ARBA00012438"/>
    </source>
</evidence>
<dbReference type="SUPFAM" id="SSF52172">
    <property type="entry name" value="CheY-like"/>
    <property type="match status" value="2"/>
</dbReference>
<dbReference type="InterPro" id="IPR004358">
    <property type="entry name" value="Sig_transdc_His_kin-like_C"/>
</dbReference>
<gene>
    <name evidence="20" type="ORF">AUP43_13445</name>
</gene>
<evidence type="ECO:0000256" key="12">
    <source>
        <dbReference type="ARBA" id="ARBA00023136"/>
    </source>
</evidence>
<evidence type="ECO:0000256" key="3">
    <source>
        <dbReference type="ARBA" id="ARBA00004314"/>
    </source>
</evidence>
<dbReference type="NCBIfam" id="TIGR00229">
    <property type="entry name" value="sensory_box"/>
    <property type="match status" value="1"/>
</dbReference>
<dbReference type="Gene3D" id="3.30.565.10">
    <property type="entry name" value="Histidine kinase-like ATPase, C-terminal domain"/>
    <property type="match status" value="1"/>
</dbReference>
<dbReference type="Pfam" id="PF00072">
    <property type="entry name" value="Response_reg"/>
    <property type="match status" value="2"/>
</dbReference>
<evidence type="ECO:0000256" key="10">
    <source>
        <dbReference type="ARBA" id="ARBA00022840"/>
    </source>
</evidence>
<name>A0A154VNE9_9PROT</name>
<keyword evidence="5" id="KW-1003">Cell membrane</keyword>
<keyword evidence="7" id="KW-0808">Transferase</keyword>
<keyword evidence="21" id="KW-1185">Reference proteome</keyword>
<proteinExistence type="predicted"/>
<feature type="domain" description="Response regulatory" evidence="18">
    <location>
        <begin position="719"/>
        <end position="836"/>
    </location>
</feature>
<dbReference type="Pfam" id="PF02518">
    <property type="entry name" value="HATPase_c"/>
    <property type="match status" value="1"/>
</dbReference>
<comment type="function">
    <text evidence="13">Putative oxygen sensor; modulates the activity of FixJ, a transcriptional activator of nitrogen fixation fixK gene. FixL probably acts as a kinase that phosphorylates FixJ.</text>
</comment>
<feature type="domain" description="Response regulatory" evidence="18">
    <location>
        <begin position="844"/>
        <end position="956"/>
    </location>
</feature>
<dbReference type="PANTHER" id="PTHR43047">
    <property type="entry name" value="TWO-COMPONENT HISTIDINE PROTEIN KINASE"/>
    <property type="match status" value="1"/>
</dbReference>
<feature type="domain" description="Histidine kinase" evidence="17">
    <location>
        <begin position="486"/>
        <end position="705"/>
    </location>
</feature>
<dbReference type="InterPro" id="IPR005467">
    <property type="entry name" value="His_kinase_dom"/>
</dbReference>
<keyword evidence="12 16" id="KW-0472">Membrane</keyword>
<dbReference type="InterPro" id="IPR035965">
    <property type="entry name" value="PAS-like_dom_sf"/>
</dbReference>
<dbReference type="CDD" id="cd16922">
    <property type="entry name" value="HATPase_EvgS-ArcB-TorS-like"/>
    <property type="match status" value="1"/>
</dbReference>
<dbReference type="GO" id="GO:0005524">
    <property type="term" value="F:ATP binding"/>
    <property type="evidence" value="ECO:0007669"/>
    <property type="project" value="UniProtKB-KW"/>
</dbReference>
<dbReference type="Gene3D" id="3.40.50.2300">
    <property type="match status" value="2"/>
</dbReference>
<evidence type="ECO:0000256" key="6">
    <source>
        <dbReference type="ARBA" id="ARBA00022553"/>
    </source>
</evidence>
<dbReference type="CDD" id="cd19410">
    <property type="entry name" value="HK9-like_sensor"/>
    <property type="match status" value="1"/>
</dbReference>
<evidence type="ECO:0000256" key="1">
    <source>
        <dbReference type="ARBA" id="ARBA00000085"/>
    </source>
</evidence>
<dbReference type="InterPro" id="IPR007891">
    <property type="entry name" value="CHASE3"/>
</dbReference>
<dbReference type="PROSITE" id="PS50109">
    <property type="entry name" value="HIS_KIN"/>
    <property type="match status" value="1"/>
</dbReference>
<dbReference type="AlphaFoldDB" id="A0A154VNE9"/>
<dbReference type="Pfam" id="PF05227">
    <property type="entry name" value="CHASE3"/>
    <property type="match status" value="1"/>
</dbReference>
<dbReference type="Pfam" id="PF00512">
    <property type="entry name" value="HisKA"/>
    <property type="match status" value="1"/>
</dbReference>
<dbReference type="InterPro" id="IPR001789">
    <property type="entry name" value="Sig_transdc_resp-reg_receiver"/>
</dbReference>
<keyword evidence="6 15" id="KW-0597">Phosphoprotein</keyword>
<dbReference type="InterPro" id="IPR036890">
    <property type="entry name" value="HATPase_C_sf"/>
</dbReference>
<feature type="domain" description="PAS" evidence="19">
    <location>
        <begin position="355"/>
        <end position="408"/>
    </location>
</feature>
<dbReference type="PROSITE" id="PS50110">
    <property type="entry name" value="RESPONSE_REGULATORY"/>
    <property type="match status" value="2"/>
</dbReference>
<accession>A0A154VNE9</accession>
<dbReference type="SUPFAM" id="SSF47384">
    <property type="entry name" value="Homodimeric domain of signal transducing histidine kinase"/>
    <property type="match status" value="1"/>
</dbReference>
<dbReference type="InterPro" id="IPR000014">
    <property type="entry name" value="PAS"/>
</dbReference>
<keyword evidence="8" id="KW-0547">Nucleotide-binding</keyword>
<dbReference type="PANTHER" id="PTHR43047:SF72">
    <property type="entry name" value="OSMOSENSING HISTIDINE PROTEIN KINASE SLN1"/>
    <property type="match status" value="1"/>
</dbReference>
<dbReference type="SUPFAM" id="SSF55785">
    <property type="entry name" value="PYP-like sensor domain (PAS domain)"/>
    <property type="match status" value="2"/>
</dbReference>
<evidence type="ECO:0000256" key="7">
    <source>
        <dbReference type="ARBA" id="ARBA00022679"/>
    </source>
</evidence>
<evidence type="ECO:0000256" key="5">
    <source>
        <dbReference type="ARBA" id="ARBA00022475"/>
    </source>
</evidence>
<dbReference type="InterPro" id="IPR011006">
    <property type="entry name" value="CheY-like_superfamily"/>
</dbReference>
<evidence type="ECO:0000256" key="13">
    <source>
        <dbReference type="ARBA" id="ARBA00059827"/>
    </source>
</evidence>
<dbReference type="EMBL" id="LPXN01000151">
    <property type="protein sequence ID" value="KZD02836.1"/>
    <property type="molecule type" value="Genomic_DNA"/>
</dbReference>
<evidence type="ECO:0000259" key="19">
    <source>
        <dbReference type="PROSITE" id="PS50112"/>
    </source>
</evidence>
<dbReference type="InterPro" id="IPR003594">
    <property type="entry name" value="HATPase_dom"/>
</dbReference>
<dbReference type="GO" id="GO:0005886">
    <property type="term" value="C:plasma membrane"/>
    <property type="evidence" value="ECO:0007669"/>
    <property type="project" value="UniProtKB-SubCell"/>
</dbReference>
<evidence type="ECO:0000256" key="16">
    <source>
        <dbReference type="SAM" id="Phobius"/>
    </source>
</evidence>
<dbReference type="InterPro" id="IPR013767">
    <property type="entry name" value="PAS_fold"/>
</dbReference>
<evidence type="ECO:0000259" key="17">
    <source>
        <dbReference type="PROSITE" id="PS50109"/>
    </source>
</evidence>
<evidence type="ECO:0000259" key="18">
    <source>
        <dbReference type="PROSITE" id="PS50110"/>
    </source>
</evidence>
<dbReference type="Pfam" id="PF12860">
    <property type="entry name" value="PAS_7"/>
    <property type="match status" value="1"/>
</dbReference>
<dbReference type="Gene3D" id="3.30.450.20">
    <property type="entry name" value="PAS domain"/>
    <property type="match status" value="2"/>
</dbReference>
<dbReference type="Proteomes" id="UP000076400">
    <property type="component" value="Unassembled WGS sequence"/>
</dbReference>
<evidence type="ECO:0000313" key="20">
    <source>
        <dbReference type="EMBL" id="KZD02836.1"/>
    </source>
</evidence>
<dbReference type="CDD" id="cd00130">
    <property type="entry name" value="PAS"/>
    <property type="match status" value="1"/>
</dbReference>
<comment type="subcellular location">
    <subcellularLocation>
        <location evidence="2">Cell membrane</location>
    </subcellularLocation>
    <subcellularLocation>
        <location evidence="3">Membrane raft</location>
        <topology evidence="3">Multi-pass membrane protein</topology>
    </subcellularLocation>
</comment>
<feature type="transmembrane region" description="Helical" evidence="16">
    <location>
        <begin position="187"/>
        <end position="205"/>
    </location>
</feature>
<organism evidence="20 21">
    <name type="scientific">Oceanibaculum pacificum</name>
    <dbReference type="NCBI Taxonomy" id="580166"/>
    <lineage>
        <taxon>Bacteria</taxon>
        <taxon>Pseudomonadati</taxon>
        <taxon>Pseudomonadota</taxon>
        <taxon>Alphaproteobacteria</taxon>
        <taxon>Rhodospirillales</taxon>
        <taxon>Oceanibaculaceae</taxon>
        <taxon>Oceanibaculum</taxon>
    </lineage>
</organism>
<dbReference type="STRING" id="580166.AUP43_13445"/>
<reference evidence="20 21" key="1">
    <citation type="submission" date="2015-12" db="EMBL/GenBank/DDBJ databases">
        <title>Genome sequence of Oceanibaculum pacificum MCCC 1A02656.</title>
        <authorList>
            <person name="Lu L."/>
            <person name="Lai Q."/>
            <person name="Shao Z."/>
            <person name="Qian P."/>
        </authorList>
    </citation>
    <scope>NUCLEOTIDE SEQUENCE [LARGE SCALE GENOMIC DNA]</scope>
    <source>
        <strain evidence="20 21">MCCC 1A02656</strain>
    </source>
</reference>
<dbReference type="FunFam" id="3.30.450.20:FF:000060">
    <property type="entry name" value="Sensor protein FixL"/>
    <property type="match status" value="1"/>
</dbReference>
<dbReference type="Gene3D" id="1.10.287.130">
    <property type="match status" value="1"/>
</dbReference>
<dbReference type="Pfam" id="PF00989">
    <property type="entry name" value="PAS"/>
    <property type="match status" value="1"/>
</dbReference>
<evidence type="ECO:0000256" key="9">
    <source>
        <dbReference type="ARBA" id="ARBA00022777"/>
    </source>
</evidence>
<dbReference type="GO" id="GO:0009927">
    <property type="term" value="F:histidine phosphotransfer kinase activity"/>
    <property type="evidence" value="ECO:0007669"/>
    <property type="project" value="TreeGrafter"/>
</dbReference>
<dbReference type="GO" id="GO:0006355">
    <property type="term" value="P:regulation of DNA-templated transcription"/>
    <property type="evidence" value="ECO:0007669"/>
    <property type="project" value="InterPro"/>
</dbReference>
<keyword evidence="10" id="KW-0067">ATP-binding</keyword>
<evidence type="ECO:0000256" key="15">
    <source>
        <dbReference type="PROSITE-ProRule" id="PRU00169"/>
    </source>
</evidence>
<dbReference type="CDD" id="cd00082">
    <property type="entry name" value="HisKA"/>
    <property type="match status" value="1"/>
</dbReference>
<dbReference type="RefSeq" id="WP_067559448.1">
    <property type="nucleotide sequence ID" value="NZ_LPXN01000151.1"/>
</dbReference>
<dbReference type="GO" id="GO:0045121">
    <property type="term" value="C:membrane raft"/>
    <property type="evidence" value="ECO:0007669"/>
    <property type="project" value="UniProtKB-SubCell"/>
</dbReference>
<dbReference type="InterPro" id="IPR003661">
    <property type="entry name" value="HisK_dim/P_dom"/>
</dbReference>
<dbReference type="SUPFAM" id="SSF55874">
    <property type="entry name" value="ATPase domain of HSP90 chaperone/DNA topoisomerase II/histidine kinase"/>
    <property type="match status" value="1"/>
</dbReference>
<keyword evidence="11" id="KW-0902">Two-component regulatory system</keyword>
<dbReference type="PRINTS" id="PR00344">
    <property type="entry name" value="BCTRLSENSOR"/>
</dbReference>
<comment type="catalytic activity">
    <reaction evidence="1">
        <text>ATP + protein L-histidine = ADP + protein N-phospho-L-histidine.</text>
        <dbReference type="EC" id="2.7.13.3"/>
    </reaction>
</comment>
<dbReference type="GO" id="GO:0000155">
    <property type="term" value="F:phosphorelay sensor kinase activity"/>
    <property type="evidence" value="ECO:0007669"/>
    <property type="project" value="InterPro"/>
</dbReference>
<dbReference type="SMART" id="SM00387">
    <property type="entry name" value="HATPase_c"/>
    <property type="match status" value="1"/>
</dbReference>
<dbReference type="PROSITE" id="PS50112">
    <property type="entry name" value="PAS"/>
    <property type="match status" value="1"/>
</dbReference>
<dbReference type="EC" id="2.7.13.3" evidence="4"/>
<evidence type="ECO:0000256" key="11">
    <source>
        <dbReference type="ARBA" id="ARBA00023012"/>
    </source>
</evidence>
<dbReference type="InterPro" id="IPR036097">
    <property type="entry name" value="HisK_dim/P_sf"/>
</dbReference>